<dbReference type="SUPFAM" id="SSF53756">
    <property type="entry name" value="UDP-Glycosyltransferase/glycogen phosphorylase"/>
    <property type="match status" value="1"/>
</dbReference>
<feature type="domain" description="COR" evidence="3">
    <location>
        <begin position="401"/>
        <end position="559"/>
    </location>
</feature>
<reference evidence="4 5" key="1">
    <citation type="submission" date="2022-05" db="EMBL/GenBank/DDBJ databases">
        <authorList>
            <consortium name="Genoscope - CEA"/>
            <person name="William W."/>
        </authorList>
    </citation>
    <scope>NUCLEOTIDE SEQUENCE [LARGE SCALE GENOMIC DNA]</scope>
</reference>
<feature type="region of interest" description="Disordered" evidence="2">
    <location>
        <begin position="159"/>
        <end position="186"/>
    </location>
</feature>
<organism evidence="4 5">
    <name type="scientific">Porites lobata</name>
    <dbReference type="NCBI Taxonomy" id="104759"/>
    <lineage>
        <taxon>Eukaryota</taxon>
        <taxon>Metazoa</taxon>
        <taxon>Cnidaria</taxon>
        <taxon>Anthozoa</taxon>
        <taxon>Hexacorallia</taxon>
        <taxon>Scleractinia</taxon>
        <taxon>Fungiina</taxon>
        <taxon>Poritidae</taxon>
        <taxon>Porites</taxon>
    </lineage>
</organism>
<dbReference type="EMBL" id="CALNXK010000031">
    <property type="protein sequence ID" value="CAH3118044.1"/>
    <property type="molecule type" value="Genomic_DNA"/>
</dbReference>
<dbReference type="Gene3D" id="3.40.50.300">
    <property type="entry name" value="P-loop containing nucleotide triphosphate hydrolases"/>
    <property type="match status" value="1"/>
</dbReference>
<dbReference type="Pfam" id="PF16095">
    <property type="entry name" value="COR-A"/>
    <property type="match status" value="1"/>
</dbReference>
<evidence type="ECO:0000313" key="5">
    <source>
        <dbReference type="Proteomes" id="UP001159405"/>
    </source>
</evidence>
<sequence>MEKRGKRESHLTIFMVTPAEIRARGLAAVEAYNKALSHGKTLVKRLPLMLIGQDRAGKTSLKKSLRGICFDPEEDSTDGIEVDPSFFNVSTETWRTGEPDRGQNSDQVPTFDYQTARRIVDSLERERKVRNVQTFAEEGLSISDYESIEVPGELKTIEPSRETENVHKPKDSDPTHSIHIPSVTPDLTEEKLEEVNSSASGVPDEVASLAEALLQRNFEDNGEEIYSTFWDFAGQSVYYVTHPLFLTKKAIYLLVYDLSLNPYDKAKPVVKRGVYKKTLEGFSSLKTNLDYLEFWMTSVASLASTQEEDLTSELLPEKLPPVFLVCTHADTPYCGRDPQELATEIFGSLRSKPYGCHLYDVFFVDNTSLRVNTSGCPEVQRLRKELVSVAKELPQTHHTVPIKWLKFEKVLQVEKEGHQWIYLETAKNIANACGIDEDKEIETMMNYLHDLKSLIHFDDTDELNRLVVLDPQWLIDVFKKVITVKPYHSKEKKKFVDLWCRLEKEGILTEKLLVHAWDSLFDNKETYQNLIEIMKKFSLLCPWPSDDSDNKSYLVPSMLRSHPPEEALRLVETAKIPPLYVKFSNGQVPPDLFPRLVVQFFQWVKDKCQILQKPQLFHEFARFFISADGDSVILICRSSVIEVVVHGDNHSCELVEHFSASVKLSADVQFENTEVICASAVHRQLCSILECMHRESRWQRDMRYEMSFLCPVCSHGGVVGHCRNHDAQQCKEEECLHFLAESEVRKNRIICTNSPFAPNPKVQVKQFTPWFLSQIEQEARPSKLGGQTRHGAVESDAGNSTRELKITLLASEWNSSMGGLSTINTKLAVLLAKQPQVSVTFLVPQNACSEKERKRASQLKVTIREAEERPGFDDPLDWLCLPPEDLSIDIVVGHGAKLGKQAQFITKSHRCKWVQMVHTVPEELGMYKDYPEAIGKGEMKNRTEVQLCKLAHLVVAVGAKLKEAYSSYLRSSEKYQHIIQLTPGTFDEFKTIKQASQDSEKFKVLTFGRGDLEDFKLKGYDIVPKALAELRDSSYCLVFVGTPKGKQEEVVKRLLQTGISEDQLLVRAFIQDREQLKDLLCEVDLAIMPSRTEGFGLSALEALSAGLPILVSGNSGFGHALRELPLGQSFVVESKDPREWAKAIASVRGKGREQRLKEIQCLRRSYEEKYSWENQCGSLVERLWSMAYANN</sequence>
<dbReference type="InterPro" id="IPR032171">
    <property type="entry name" value="COR-A"/>
</dbReference>
<evidence type="ECO:0000259" key="3">
    <source>
        <dbReference type="Pfam" id="PF16095"/>
    </source>
</evidence>
<dbReference type="Pfam" id="PF08477">
    <property type="entry name" value="Roc"/>
    <property type="match status" value="1"/>
</dbReference>
<dbReference type="Gene3D" id="1.10.10.10">
    <property type="entry name" value="Winged helix-like DNA-binding domain superfamily/Winged helix DNA-binding domain"/>
    <property type="match status" value="1"/>
</dbReference>
<dbReference type="Pfam" id="PF20706">
    <property type="entry name" value="GT4-conflict"/>
    <property type="match status" value="1"/>
</dbReference>
<dbReference type="InterPro" id="IPR036388">
    <property type="entry name" value="WH-like_DNA-bd_sf"/>
</dbReference>
<dbReference type="PANTHER" id="PTHR47508">
    <property type="entry name" value="SAM DOMAIN-CONTAINING PROTEIN-RELATED"/>
    <property type="match status" value="1"/>
</dbReference>
<comment type="caution">
    <text evidence="4">The sequence shown here is derived from an EMBL/GenBank/DDBJ whole genome shotgun (WGS) entry which is preliminary data.</text>
</comment>
<protein>
    <recommendedName>
        <fullName evidence="3">COR domain-containing protein</fullName>
    </recommendedName>
</protein>
<evidence type="ECO:0000313" key="4">
    <source>
        <dbReference type="EMBL" id="CAH3118044.1"/>
    </source>
</evidence>
<gene>
    <name evidence="4" type="ORF">PLOB_00026221</name>
</gene>
<feature type="compositionally biased region" description="Basic and acidic residues" evidence="2">
    <location>
        <begin position="159"/>
        <end position="176"/>
    </location>
</feature>
<dbReference type="PANTHER" id="PTHR47508:SF1">
    <property type="entry name" value="NON-SPECIFIC SERINE_THREONINE PROTEIN KINASE"/>
    <property type="match status" value="1"/>
</dbReference>
<dbReference type="SUPFAM" id="SSF52540">
    <property type="entry name" value="P-loop containing nucleoside triphosphate hydrolases"/>
    <property type="match status" value="1"/>
</dbReference>
<proteinExistence type="predicted"/>
<accession>A0ABN8NUZ3</accession>
<dbReference type="Gene3D" id="3.40.50.2000">
    <property type="entry name" value="Glycogen Phosphorylase B"/>
    <property type="match status" value="2"/>
</dbReference>
<evidence type="ECO:0000256" key="2">
    <source>
        <dbReference type="SAM" id="MobiDB-lite"/>
    </source>
</evidence>
<keyword evidence="1" id="KW-0677">Repeat</keyword>
<dbReference type="CDD" id="cd03801">
    <property type="entry name" value="GT4_PimA-like"/>
    <property type="match status" value="1"/>
</dbReference>
<dbReference type="Proteomes" id="UP001159405">
    <property type="component" value="Unassembled WGS sequence"/>
</dbReference>
<keyword evidence="5" id="KW-1185">Reference proteome</keyword>
<evidence type="ECO:0000256" key="1">
    <source>
        <dbReference type="ARBA" id="ARBA00022737"/>
    </source>
</evidence>
<name>A0ABN8NUZ3_9CNID</name>
<dbReference type="InterPro" id="IPR027417">
    <property type="entry name" value="P-loop_NTPase"/>
</dbReference>